<reference evidence="3" key="1">
    <citation type="submission" date="2020-05" db="EMBL/GenBank/DDBJ databases">
        <title>Mycena genomes resolve the evolution of fungal bioluminescence.</title>
        <authorList>
            <person name="Tsai I.J."/>
        </authorList>
    </citation>
    <scope>NUCLEOTIDE SEQUENCE</scope>
    <source>
        <strain evidence="3">160909Yilan</strain>
    </source>
</reference>
<keyword evidence="4" id="KW-1185">Reference proteome</keyword>
<keyword evidence="1" id="KW-0812">Transmembrane</keyword>
<dbReference type="EMBL" id="JACAZH010000002">
    <property type="protein sequence ID" value="KAF7374088.1"/>
    <property type="molecule type" value="Genomic_DNA"/>
</dbReference>
<keyword evidence="1" id="KW-1133">Transmembrane helix</keyword>
<evidence type="ECO:0000256" key="1">
    <source>
        <dbReference type="SAM" id="Phobius"/>
    </source>
</evidence>
<evidence type="ECO:0000313" key="3">
    <source>
        <dbReference type="EMBL" id="KAF7374088.1"/>
    </source>
</evidence>
<dbReference type="PANTHER" id="PTHR40465:SF1">
    <property type="entry name" value="DUF6534 DOMAIN-CONTAINING PROTEIN"/>
    <property type="match status" value="1"/>
</dbReference>
<evidence type="ECO:0000259" key="2">
    <source>
        <dbReference type="Pfam" id="PF20152"/>
    </source>
</evidence>
<accession>A0A8H6Z7Q6</accession>
<feature type="transmembrane region" description="Helical" evidence="1">
    <location>
        <begin position="118"/>
        <end position="145"/>
    </location>
</feature>
<feature type="transmembrane region" description="Helical" evidence="1">
    <location>
        <begin position="6"/>
        <end position="26"/>
    </location>
</feature>
<evidence type="ECO:0000313" key="4">
    <source>
        <dbReference type="Proteomes" id="UP000623467"/>
    </source>
</evidence>
<dbReference type="AlphaFoldDB" id="A0A8H6Z7Q6"/>
<feature type="transmembrane region" description="Helical" evidence="1">
    <location>
        <begin position="47"/>
        <end position="70"/>
    </location>
</feature>
<sequence length="324" mass="36065">MSLPALDTVTGCLLMGTWASSLLYMFEIIQGSYYFRHFDKDDWKLKTLVAVVLVVDTLSIVGDYICVYLYTITHAGDSVYLETLHWPIPLYGFATAVLAVVVQAFLVIRYWRVAQNMLVTLFLSFAIILSFGSVFTCSLMLTLYTSLDDRSKFKVPAGLWLITEVAVDAGITSALLWEFRKAQRILTQTQTLSVLDKLTAVTIQSGAAAATIAGAALISYYTKQESNLYVGFLYPLGRVYVITLLSNLNVRKSGRSFSTTDMSSEIVITGGERGPPTFTQWSSDDSCGIHVHRSVHTSVEVIRVKSSQDRHPVTFKMPLRRAPH</sequence>
<gene>
    <name evidence="3" type="ORF">MSAN_00289800</name>
</gene>
<dbReference type="OrthoDB" id="3203775at2759"/>
<name>A0A8H6Z7Q6_9AGAR</name>
<feature type="transmembrane region" description="Helical" evidence="1">
    <location>
        <begin position="198"/>
        <end position="222"/>
    </location>
</feature>
<keyword evidence="1" id="KW-0472">Membrane</keyword>
<dbReference type="PANTHER" id="PTHR40465">
    <property type="entry name" value="CHROMOSOME 1, WHOLE GENOME SHOTGUN SEQUENCE"/>
    <property type="match status" value="1"/>
</dbReference>
<dbReference type="Pfam" id="PF20152">
    <property type="entry name" value="DUF6534"/>
    <property type="match status" value="1"/>
</dbReference>
<protein>
    <recommendedName>
        <fullName evidence="2">DUF6534 domain-containing protein</fullName>
    </recommendedName>
</protein>
<proteinExistence type="predicted"/>
<dbReference type="InterPro" id="IPR045339">
    <property type="entry name" value="DUF6534"/>
</dbReference>
<comment type="caution">
    <text evidence="3">The sequence shown here is derived from an EMBL/GenBank/DDBJ whole genome shotgun (WGS) entry which is preliminary data.</text>
</comment>
<dbReference type="Proteomes" id="UP000623467">
    <property type="component" value="Unassembled WGS sequence"/>
</dbReference>
<feature type="transmembrane region" description="Helical" evidence="1">
    <location>
        <begin position="228"/>
        <end position="248"/>
    </location>
</feature>
<feature type="transmembrane region" description="Helical" evidence="1">
    <location>
        <begin position="157"/>
        <end position="177"/>
    </location>
</feature>
<feature type="domain" description="DUF6534" evidence="2">
    <location>
        <begin position="165"/>
        <end position="253"/>
    </location>
</feature>
<feature type="transmembrane region" description="Helical" evidence="1">
    <location>
        <begin position="90"/>
        <end position="111"/>
    </location>
</feature>
<organism evidence="3 4">
    <name type="scientific">Mycena sanguinolenta</name>
    <dbReference type="NCBI Taxonomy" id="230812"/>
    <lineage>
        <taxon>Eukaryota</taxon>
        <taxon>Fungi</taxon>
        <taxon>Dikarya</taxon>
        <taxon>Basidiomycota</taxon>
        <taxon>Agaricomycotina</taxon>
        <taxon>Agaricomycetes</taxon>
        <taxon>Agaricomycetidae</taxon>
        <taxon>Agaricales</taxon>
        <taxon>Marasmiineae</taxon>
        <taxon>Mycenaceae</taxon>
        <taxon>Mycena</taxon>
    </lineage>
</organism>